<evidence type="ECO:0000256" key="1">
    <source>
        <dbReference type="ARBA" id="ARBA00010928"/>
    </source>
</evidence>
<dbReference type="EMBL" id="MIKG01000025">
    <property type="protein sequence ID" value="RAO73595.1"/>
    <property type="molecule type" value="Genomic_DNA"/>
</dbReference>
<comment type="caution">
    <text evidence="7">The sequence shown here is derived from an EMBL/GenBank/DDBJ whole genome shotgun (WGS) entry which is preliminary data.</text>
</comment>
<dbReference type="SUPFAM" id="SSF55347">
    <property type="entry name" value="Glyceraldehyde-3-phosphate dehydrogenase-like, C-terminal domain"/>
    <property type="match status" value="1"/>
</dbReference>
<dbReference type="OrthoDB" id="6417021at2759"/>
<evidence type="ECO:0000256" key="2">
    <source>
        <dbReference type="ARBA" id="ARBA00023002"/>
    </source>
</evidence>
<organism evidence="7 8">
    <name type="scientific">Talaromyces amestolkiae</name>
    <dbReference type="NCBI Taxonomy" id="1196081"/>
    <lineage>
        <taxon>Eukaryota</taxon>
        <taxon>Fungi</taxon>
        <taxon>Dikarya</taxon>
        <taxon>Ascomycota</taxon>
        <taxon>Pezizomycotina</taxon>
        <taxon>Eurotiomycetes</taxon>
        <taxon>Eurotiomycetidae</taxon>
        <taxon>Eurotiales</taxon>
        <taxon>Trichocomaceae</taxon>
        <taxon>Talaromyces</taxon>
        <taxon>Talaromyces sect. Talaromyces</taxon>
    </lineage>
</organism>
<dbReference type="Pfam" id="PF01408">
    <property type="entry name" value="GFO_IDH_MocA"/>
    <property type="match status" value="1"/>
</dbReference>
<dbReference type="AlphaFoldDB" id="A0A364LCN9"/>
<dbReference type="RefSeq" id="XP_040738109.1">
    <property type="nucleotide sequence ID" value="XM_040882541.1"/>
</dbReference>
<dbReference type="STRING" id="1196081.A0A364LCN9"/>
<dbReference type="Gene3D" id="3.40.50.720">
    <property type="entry name" value="NAD(P)-binding Rossmann-like Domain"/>
    <property type="match status" value="1"/>
</dbReference>
<dbReference type="PANTHER" id="PTHR22604">
    <property type="entry name" value="OXIDOREDUCTASES"/>
    <property type="match status" value="1"/>
</dbReference>
<proteinExistence type="inferred from homology"/>
<evidence type="ECO:0000256" key="4">
    <source>
        <dbReference type="ARBA" id="ARBA00042988"/>
    </source>
</evidence>
<dbReference type="InterPro" id="IPR036291">
    <property type="entry name" value="NAD(P)-bd_dom_sf"/>
</dbReference>
<protein>
    <recommendedName>
        <fullName evidence="3">D-xylose 1-dehydrogenase (NADP(+), D-xylono-1,5-lactone-forming)</fullName>
        <ecNumber evidence="3">1.1.1.179</ecNumber>
    </recommendedName>
    <alternativeName>
        <fullName evidence="4">D-xylose-NADP dehydrogenase</fullName>
    </alternativeName>
</protein>
<evidence type="ECO:0000313" key="7">
    <source>
        <dbReference type="EMBL" id="RAO73595.1"/>
    </source>
</evidence>
<dbReference type="GO" id="GO:0000166">
    <property type="term" value="F:nucleotide binding"/>
    <property type="evidence" value="ECO:0007669"/>
    <property type="project" value="InterPro"/>
</dbReference>
<evidence type="ECO:0000313" key="8">
    <source>
        <dbReference type="Proteomes" id="UP000249363"/>
    </source>
</evidence>
<accession>A0A364LCN9</accession>
<dbReference type="InterPro" id="IPR000683">
    <property type="entry name" value="Gfo/Idh/MocA-like_OxRdtase_N"/>
</dbReference>
<evidence type="ECO:0000256" key="3">
    <source>
        <dbReference type="ARBA" id="ARBA00038984"/>
    </source>
</evidence>
<dbReference type="InterPro" id="IPR050984">
    <property type="entry name" value="Gfo/Idh/MocA_domain"/>
</dbReference>
<keyword evidence="2" id="KW-0560">Oxidoreductase</keyword>
<keyword evidence="8" id="KW-1185">Reference proteome</keyword>
<feature type="domain" description="Gfo/Idh/MocA-like oxidoreductase N-terminal" evidence="6">
    <location>
        <begin position="27"/>
        <end position="134"/>
    </location>
</feature>
<dbReference type="Proteomes" id="UP000249363">
    <property type="component" value="Unassembled WGS sequence"/>
</dbReference>
<sequence length="306" mass="33884">MSFLRFFQRGYTALLNPPEVSKHEDAIRLGLLGASTIAPLSVINPAKSHPEVIVAAVAARYVKRAEQYAKKYDIPTVHASYQELLDDPYIDAVYIALPNHLHFEWALRSLQAGKHVLLEKPSCSNSEEARLLFNHSLATKKGAPVLLEAFHYQFHPSWQTFLREIRESEGTVKHAFSQQYIPKGVMPIDDIRFSYKCAGGSLMDLGTYALSTVRLVLGANNKVLPTDVQYRKMSLINGNQAEPKIDQAISASLVTESGQGGLIVVDLASQGGWPSFLPASWTANIATTGWPKCEAVLEEVQVHKEQ</sequence>
<evidence type="ECO:0000256" key="5">
    <source>
        <dbReference type="ARBA" id="ARBA00049233"/>
    </source>
</evidence>
<dbReference type="GO" id="GO:0047837">
    <property type="term" value="F:D-xylose 1-dehydrogenase (NADP+) activity"/>
    <property type="evidence" value="ECO:0007669"/>
    <property type="project" value="UniProtKB-EC"/>
</dbReference>
<gene>
    <name evidence="7" type="ORF">BHQ10_009607</name>
</gene>
<evidence type="ECO:0000259" key="6">
    <source>
        <dbReference type="Pfam" id="PF01408"/>
    </source>
</evidence>
<dbReference type="EC" id="1.1.1.179" evidence="3"/>
<dbReference type="Gene3D" id="3.30.360.10">
    <property type="entry name" value="Dihydrodipicolinate Reductase, domain 2"/>
    <property type="match status" value="1"/>
</dbReference>
<name>A0A364LCN9_TALAM</name>
<dbReference type="SUPFAM" id="SSF51735">
    <property type="entry name" value="NAD(P)-binding Rossmann-fold domains"/>
    <property type="match status" value="1"/>
</dbReference>
<comment type="similarity">
    <text evidence="1">Belongs to the Gfo/Idh/MocA family.</text>
</comment>
<comment type="catalytic activity">
    <reaction evidence="5">
        <text>D-xylose + NADP(+) = D-xylono-1,5-lactone + NADPH + H(+)</text>
        <dbReference type="Rhea" id="RHEA:22000"/>
        <dbReference type="ChEBI" id="CHEBI:15378"/>
        <dbReference type="ChEBI" id="CHEBI:15867"/>
        <dbReference type="ChEBI" id="CHEBI:53455"/>
        <dbReference type="ChEBI" id="CHEBI:57783"/>
        <dbReference type="ChEBI" id="CHEBI:58349"/>
        <dbReference type="EC" id="1.1.1.179"/>
    </reaction>
</comment>
<dbReference type="GeneID" id="63798821"/>
<dbReference type="PANTHER" id="PTHR22604:SF105">
    <property type="entry name" value="TRANS-1,2-DIHYDROBENZENE-1,2-DIOL DEHYDROGENASE"/>
    <property type="match status" value="1"/>
</dbReference>
<reference evidence="7 8" key="1">
    <citation type="journal article" date="2017" name="Biotechnol. Biofuels">
        <title>Differential beta-glucosidase expression as a function of carbon source availability in Talaromyces amestolkiae: a genomic and proteomic approach.</title>
        <authorList>
            <person name="de Eugenio L.I."/>
            <person name="Mendez-Liter J.A."/>
            <person name="Nieto-Dominguez M."/>
            <person name="Alonso L."/>
            <person name="Gil-Munoz J."/>
            <person name="Barriuso J."/>
            <person name="Prieto A."/>
            <person name="Martinez M.J."/>
        </authorList>
    </citation>
    <scope>NUCLEOTIDE SEQUENCE [LARGE SCALE GENOMIC DNA]</scope>
    <source>
        <strain evidence="7 8">CIB</strain>
    </source>
</reference>